<organism evidence="14 15">
    <name type="scientific">Paenibacillus contaminans</name>
    <dbReference type="NCBI Taxonomy" id="450362"/>
    <lineage>
        <taxon>Bacteria</taxon>
        <taxon>Bacillati</taxon>
        <taxon>Bacillota</taxon>
        <taxon>Bacilli</taxon>
        <taxon>Bacillales</taxon>
        <taxon>Paenibacillaceae</taxon>
        <taxon>Paenibacillus</taxon>
    </lineage>
</organism>
<dbReference type="Gene3D" id="3.30.1330.90">
    <property type="entry name" value="D-3-phosphoglycerate dehydrogenase, domain 3"/>
    <property type="match status" value="1"/>
</dbReference>
<dbReference type="Gene3D" id="3.30.70.260">
    <property type="match status" value="1"/>
</dbReference>
<dbReference type="GO" id="GO:0003941">
    <property type="term" value="F:L-serine ammonia-lyase activity"/>
    <property type="evidence" value="ECO:0007669"/>
    <property type="project" value="UniProtKB-UniRule"/>
</dbReference>
<dbReference type="GO" id="GO:0006094">
    <property type="term" value="P:gluconeogenesis"/>
    <property type="evidence" value="ECO:0007669"/>
    <property type="project" value="UniProtKB-UniRule"/>
</dbReference>
<evidence type="ECO:0000256" key="6">
    <source>
        <dbReference type="ARBA" id="ARBA00022723"/>
    </source>
</evidence>
<sequence>MRFKDVFSIIGPPMVGPSSSHTAGAVRIGRAARQLLGEMPTHADIQFFGSFAETYQGHGTDLAIVAGLLDYDTDDLRIPRSIANAEEAGMTIVFGRGKGIFSHPNTARLTISANDKTVILTGVSIGGGNIEVVSVNEFIVKFTCIYPTLILSHEDRPGMIAEVTRIMMREGINIGSMCNDRKGRSGEAMTVLELDSAITRELMAELEAISTVREVAKIDFSERNGKGQ</sequence>
<comment type="pathway">
    <text evidence="2 11">Carbohydrate biosynthesis; gluconeogenesis.</text>
</comment>
<dbReference type="PROSITE" id="PS51671">
    <property type="entry name" value="ACT"/>
    <property type="match status" value="1"/>
</dbReference>
<evidence type="ECO:0000256" key="10">
    <source>
        <dbReference type="ARBA" id="ARBA00049406"/>
    </source>
</evidence>
<evidence type="ECO:0000259" key="13">
    <source>
        <dbReference type="PROSITE" id="PS51671"/>
    </source>
</evidence>
<dbReference type="GO" id="GO:0046872">
    <property type="term" value="F:metal ion binding"/>
    <property type="evidence" value="ECO:0007669"/>
    <property type="project" value="UniProtKB-UniRule"/>
</dbReference>
<dbReference type="InterPro" id="IPR002912">
    <property type="entry name" value="ACT_dom"/>
</dbReference>
<dbReference type="InterPro" id="IPR045865">
    <property type="entry name" value="ACT-like_dom_sf"/>
</dbReference>
<evidence type="ECO:0000256" key="12">
    <source>
        <dbReference type="RuleBase" id="RU366059"/>
    </source>
</evidence>
<dbReference type="Pfam" id="PF01842">
    <property type="entry name" value="ACT"/>
    <property type="match status" value="1"/>
</dbReference>
<comment type="catalytic activity">
    <reaction evidence="10 11 12">
        <text>L-serine = pyruvate + NH4(+)</text>
        <dbReference type="Rhea" id="RHEA:19169"/>
        <dbReference type="ChEBI" id="CHEBI:15361"/>
        <dbReference type="ChEBI" id="CHEBI:28938"/>
        <dbReference type="ChEBI" id="CHEBI:33384"/>
        <dbReference type="EC" id="4.3.1.17"/>
    </reaction>
</comment>
<dbReference type="OrthoDB" id="9813137at2"/>
<evidence type="ECO:0000256" key="2">
    <source>
        <dbReference type="ARBA" id="ARBA00004742"/>
    </source>
</evidence>
<keyword evidence="4 11" id="KW-0312">Gluconeogenesis</keyword>
<keyword evidence="15" id="KW-1185">Reference proteome</keyword>
<dbReference type="InterPro" id="IPR029009">
    <property type="entry name" value="ASB_dom_sf"/>
</dbReference>
<evidence type="ECO:0000313" key="14">
    <source>
        <dbReference type="EMBL" id="RAV22058.1"/>
    </source>
</evidence>
<dbReference type="InterPro" id="IPR051318">
    <property type="entry name" value="Fe-S_L-Ser"/>
</dbReference>
<gene>
    <name evidence="14" type="primary">sdaAB</name>
    <name evidence="14" type="ORF">DQG23_08475</name>
</gene>
<dbReference type="InterPro" id="IPR004643">
    <property type="entry name" value="Fe-S_L-Ser_bsu"/>
</dbReference>
<dbReference type="EMBL" id="QMFB01000003">
    <property type="protein sequence ID" value="RAV22058.1"/>
    <property type="molecule type" value="Genomic_DNA"/>
</dbReference>
<dbReference type="PIRSF" id="PIRSF036692">
    <property type="entry name" value="SDH_B"/>
    <property type="match status" value="1"/>
</dbReference>
<comment type="cofactor">
    <cofactor evidence="1 12">
        <name>[4Fe-4S] cluster</name>
        <dbReference type="ChEBI" id="CHEBI:49883"/>
    </cofactor>
</comment>
<dbReference type="CDD" id="cd04879">
    <property type="entry name" value="ACT_3PGDH-like"/>
    <property type="match status" value="1"/>
</dbReference>
<feature type="domain" description="ACT" evidence="13">
    <location>
        <begin position="148"/>
        <end position="223"/>
    </location>
</feature>
<reference evidence="14 15" key="1">
    <citation type="journal article" date="2009" name="Int. J. Syst. Evol. Microbiol.">
        <title>Paenibacillus contaminans sp. nov., isolated from a contaminated laboratory plate.</title>
        <authorList>
            <person name="Chou J.H."/>
            <person name="Lee J.H."/>
            <person name="Lin M.C."/>
            <person name="Chang P.S."/>
            <person name="Arun A.B."/>
            <person name="Young C.C."/>
            <person name="Chen W.M."/>
        </authorList>
    </citation>
    <scope>NUCLEOTIDE SEQUENCE [LARGE SCALE GENOMIC DNA]</scope>
    <source>
        <strain evidence="14 15">CKOBP-6</strain>
    </source>
</reference>
<comment type="caution">
    <text evidence="14">The sequence shown here is derived from an EMBL/GenBank/DDBJ whole genome shotgun (WGS) entry which is preliminary data.</text>
</comment>
<dbReference type="AlphaFoldDB" id="A0A329MRZ4"/>
<dbReference type="Pfam" id="PF03315">
    <property type="entry name" value="SDH_beta"/>
    <property type="match status" value="1"/>
</dbReference>
<dbReference type="GO" id="GO:0051539">
    <property type="term" value="F:4 iron, 4 sulfur cluster binding"/>
    <property type="evidence" value="ECO:0007669"/>
    <property type="project" value="UniProtKB-UniRule"/>
</dbReference>
<proteinExistence type="inferred from homology"/>
<dbReference type="SUPFAM" id="SSF55021">
    <property type="entry name" value="ACT-like"/>
    <property type="match status" value="1"/>
</dbReference>
<keyword evidence="8 11" id="KW-0411">Iron-sulfur</keyword>
<evidence type="ECO:0000256" key="1">
    <source>
        <dbReference type="ARBA" id="ARBA00001966"/>
    </source>
</evidence>
<dbReference type="PANTHER" id="PTHR30182:SF12">
    <property type="entry name" value="L-SERINE DEHYDRATASE, BETA CHAIN-RELATED"/>
    <property type="match status" value="1"/>
</dbReference>
<name>A0A329MRZ4_9BACL</name>
<dbReference type="PANTHER" id="PTHR30182">
    <property type="entry name" value="L-SERINE DEHYDRATASE"/>
    <property type="match status" value="1"/>
</dbReference>
<evidence type="ECO:0000256" key="9">
    <source>
        <dbReference type="ARBA" id="ARBA00023239"/>
    </source>
</evidence>
<accession>A0A329MRZ4</accession>
<keyword evidence="9 11" id="KW-0456">Lyase</keyword>
<evidence type="ECO:0000256" key="3">
    <source>
        <dbReference type="ARBA" id="ARBA00008636"/>
    </source>
</evidence>
<evidence type="ECO:0000256" key="5">
    <source>
        <dbReference type="ARBA" id="ARBA00022485"/>
    </source>
</evidence>
<evidence type="ECO:0000256" key="4">
    <source>
        <dbReference type="ARBA" id="ARBA00022432"/>
    </source>
</evidence>
<dbReference type="SUPFAM" id="SSF143548">
    <property type="entry name" value="Serine metabolism enzymes domain"/>
    <property type="match status" value="1"/>
</dbReference>
<evidence type="ECO:0000313" key="15">
    <source>
        <dbReference type="Proteomes" id="UP000250369"/>
    </source>
</evidence>
<dbReference type="RefSeq" id="WP_113030367.1">
    <property type="nucleotide sequence ID" value="NZ_QMFB01000003.1"/>
</dbReference>
<dbReference type="NCBIfam" id="TIGR00719">
    <property type="entry name" value="sda_beta"/>
    <property type="match status" value="1"/>
</dbReference>
<evidence type="ECO:0000256" key="7">
    <source>
        <dbReference type="ARBA" id="ARBA00023004"/>
    </source>
</evidence>
<comment type="similarity">
    <text evidence="3 11 12">Belongs to the iron-sulfur dependent L-serine dehydratase family.</text>
</comment>
<dbReference type="InterPro" id="IPR005131">
    <property type="entry name" value="Ser_deHydtase_bsu"/>
</dbReference>
<dbReference type="Proteomes" id="UP000250369">
    <property type="component" value="Unassembled WGS sequence"/>
</dbReference>
<keyword evidence="6 11" id="KW-0479">Metal-binding</keyword>
<evidence type="ECO:0000256" key="8">
    <source>
        <dbReference type="ARBA" id="ARBA00023014"/>
    </source>
</evidence>
<evidence type="ECO:0000256" key="11">
    <source>
        <dbReference type="PIRNR" id="PIRNR036692"/>
    </source>
</evidence>
<dbReference type="UniPathway" id="UPA00138"/>
<keyword evidence="5 11" id="KW-0004">4Fe-4S</keyword>
<protein>
    <recommendedName>
        <fullName evidence="11">L-serine deaminase</fullName>
    </recommendedName>
</protein>
<keyword evidence="7 11" id="KW-0408">Iron</keyword>